<dbReference type="HOGENOM" id="CLU_778566_0_0_1"/>
<name>S7PXU5_GLOTA</name>
<dbReference type="AlphaFoldDB" id="S7PXU5"/>
<dbReference type="Proteomes" id="UP000030669">
    <property type="component" value="Unassembled WGS sequence"/>
</dbReference>
<dbReference type="InterPro" id="IPR002575">
    <property type="entry name" value="Aminoglycoside_PTrfase"/>
</dbReference>
<reference evidence="2 3" key="1">
    <citation type="journal article" date="2012" name="Science">
        <title>The Paleozoic origin of enzymatic lignin decomposition reconstructed from 31 fungal genomes.</title>
        <authorList>
            <person name="Floudas D."/>
            <person name="Binder M."/>
            <person name="Riley R."/>
            <person name="Barry K."/>
            <person name="Blanchette R.A."/>
            <person name="Henrissat B."/>
            <person name="Martinez A.T."/>
            <person name="Otillar R."/>
            <person name="Spatafora J.W."/>
            <person name="Yadav J.S."/>
            <person name="Aerts A."/>
            <person name="Benoit I."/>
            <person name="Boyd A."/>
            <person name="Carlson A."/>
            <person name="Copeland A."/>
            <person name="Coutinho P.M."/>
            <person name="de Vries R.P."/>
            <person name="Ferreira P."/>
            <person name="Findley K."/>
            <person name="Foster B."/>
            <person name="Gaskell J."/>
            <person name="Glotzer D."/>
            <person name="Gorecki P."/>
            <person name="Heitman J."/>
            <person name="Hesse C."/>
            <person name="Hori C."/>
            <person name="Igarashi K."/>
            <person name="Jurgens J.A."/>
            <person name="Kallen N."/>
            <person name="Kersten P."/>
            <person name="Kohler A."/>
            <person name="Kuees U."/>
            <person name="Kumar T.K.A."/>
            <person name="Kuo A."/>
            <person name="LaButti K."/>
            <person name="Larrondo L.F."/>
            <person name="Lindquist E."/>
            <person name="Ling A."/>
            <person name="Lombard V."/>
            <person name="Lucas S."/>
            <person name="Lundell T."/>
            <person name="Martin R."/>
            <person name="McLaughlin D.J."/>
            <person name="Morgenstern I."/>
            <person name="Morin E."/>
            <person name="Murat C."/>
            <person name="Nagy L.G."/>
            <person name="Nolan M."/>
            <person name="Ohm R.A."/>
            <person name="Patyshakuliyeva A."/>
            <person name="Rokas A."/>
            <person name="Ruiz-Duenas F.J."/>
            <person name="Sabat G."/>
            <person name="Salamov A."/>
            <person name="Samejima M."/>
            <person name="Schmutz J."/>
            <person name="Slot J.C."/>
            <person name="St John F."/>
            <person name="Stenlid J."/>
            <person name="Sun H."/>
            <person name="Sun S."/>
            <person name="Syed K."/>
            <person name="Tsang A."/>
            <person name="Wiebenga A."/>
            <person name="Young D."/>
            <person name="Pisabarro A."/>
            <person name="Eastwood D.C."/>
            <person name="Martin F."/>
            <person name="Cullen D."/>
            <person name="Grigoriev I.V."/>
            <person name="Hibbett D.S."/>
        </authorList>
    </citation>
    <scope>NUCLEOTIDE SEQUENCE [LARGE SCALE GENOMIC DNA]</scope>
    <source>
        <strain evidence="2 3">ATCC 11539</strain>
    </source>
</reference>
<dbReference type="OMA" id="QWEALCT"/>
<keyword evidence="3" id="KW-1185">Reference proteome</keyword>
<dbReference type="Pfam" id="PF01636">
    <property type="entry name" value="APH"/>
    <property type="match status" value="1"/>
</dbReference>
<dbReference type="InterPro" id="IPR051678">
    <property type="entry name" value="AGP_Transferase"/>
</dbReference>
<organism evidence="2 3">
    <name type="scientific">Gloeophyllum trabeum (strain ATCC 11539 / FP-39264 / Madison 617)</name>
    <name type="common">Brown rot fungus</name>
    <dbReference type="NCBI Taxonomy" id="670483"/>
    <lineage>
        <taxon>Eukaryota</taxon>
        <taxon>Fungi</taxon>
        <taxon>Dikarya</taxon>
        <taxon>Basidiomycota</taxon>
        <taxon>Agaricomycotina</taxon>
        <taxon>Agaricomycetes</taxon>
        <taxon>Gloeophyllales</taxon>
        <taxon>Gloeophyllaceae</taxon>
        <taxon>Gloeophyllum</taxon>
    </lineage>
</organism>
<dbReference type="OrthoDB" id="10003767at2759"/>
<dbReference type="PANTHER" id="PTHR21310:SF13">
    <property type="entry name" value="AMINOGLYCOSIDE PHOSPHOTRANSFERASE DOMAIN-CONTAINING PROTEIN"/>
    <property type="match status" value="1"/>
</dbReference>
<feature type="domain" description="Aminoglycoside phosphotransferase" evidence="1">
    <location>
        <begin position="40"/>
        <end position="253"/>
    </location>
</feature>
<evidence type="ECO:0000313" key="3">
    <source>
        <dbReference type="Proteomes" id="UP000030669"/>
    </source>
</evidence>
<dbReference type="KEGG" id="gtr:GLOTRDRAFT_95810"/>
<sequence length="333" mass="37245">MSTELEVVTAIRPEELSKRLAKQLGENVKAMQEFVQGLSPATKMPSEIATIKFVRKHTEIPVPDIVAYDADSDGGVGGEWMVMEYVHGIPLIKAWATTSDAQRHKIVESVADVWADLLRLSFNQIGSLQEDGKDDFSVGPMTCLPSNNSRDITPPDPSHCGPFDSPKDWLLAVAARHLDFSQATVCTAEERAPIDKVVEELLSNPRLEAAAELEISNIALHHIDMNVSNILVDHSDPTRIVAVLDWEGARTVPLWAIQPHFFAHLEEASDEEVRDLQLLTRRAIGERVPMWLRATGEEGLSLRHLLRRAEWSPFNFPESDYEYVDQLLQGVIM</sequence>
<dbReference type="SUPFAM" id="SSF56112">
    <property type="entry name" value="Protein kinase-like (PK-like)"/>
    <property type="match status" value="1"/>
</dbReference>
<evidence type="ECO:0000313" key="2">
    <source>
        <dbReference type="EMBL" id="EPQ52152.1"/>
    </source>
</evidence>
<dbReference type="PANTHER" id="PTHR21310">
    <property type="entry name" value="AMINOGLYCOSIDE PHOSPHOTRANSFERASE-RELATED-RELATED"/>
    <property type="match status" value="1"/>
</dbReference>
<proteinExistence type="predicted"/>
<dbReference type="GeneID" id="19309764"/>
<evidence type="ECO:0000259" key="1">
    <source>
        <dbReference type="Pfam" id="PF01636"/>
    </source>
</evidence>
<protein>
    <recommendedName>
        <fullName evidence="1">Aminoglycoside phosphotransferase domain-containing protein</fullName>
    </recommendedName>
</protein>
<dbReference type="InterPro" id="IPR011009">
    <property type="entry name" value="Kinase-like_dom_sf"/>
</dbReference>
<accession>S7PXU5</accession>
<dbReference type="EMBL" id="KB469308">
    <property type="protein sequence ID" value="EPQ52152.1"/>
    <property type="molecule type" value="Genomic_DNA"/>
</dbReference>
<dbReference type="Gene3D" id="3.30.200.20">
    <property type="entry name" value="Phosphorylase Kinase, domain 1"/>
    <property type="match status" value="1"/>
</dbReference>
<gene>
    <name evidence="2" type="ORF">GLOTRDRAFT_95810</name>
</gene>
<dbReference type="RefSeq" id="XP_007869338.1">
    <property type="nucleotide sequence ID" value="XM_007871147.1"/>
</dbReference>
<dbReference type="Gene3D" id="3.90.1200.10">
    <property type="match status" value="1"/>
</dbReference>